<dbReference type="InterPro" id="IPR011008">
    <property type="entry name" value="Dimeric_a/b-barrel"/>
</dbReference>
<dbReference type="AlphaFoldDB" id="A0A5Q2QH63"/>
<dbReference type="RefSeq" id="WP_153714683.1">
    <property type="nucleotide sequence ID" value="NZ_CP045871.1"/>
</dbReference>
<feature type="domain" description="Stress-response A/B barrel" evidence="1">
    <location>
        <begin position="2"/>
        <end position="92"/>
    </location>
</feature>
<organism evidence="2 3">
    <name type="scientific">Litorivicinus lipolyticus</name>
    <dbReference type="NCBI Taxonomy" id="418701"/>
    <lineage>
        <taxon>Bacteria</taxon>
        <taxon>Pseudomonadati</taxon>
        <taxon>Pseudomonadota</taxon>
        <taxon>Gammaproteobacteria</taxon>
        <taxon>Oceanospirillales</taxon>
        <taxon>Litorivicinaceae</taxon>
        <taxon>Litorivicinus</taxon>
    </lineage>
</organism>
<accession>A0A5Q2QH63</accession>
<gene>
    <name evidence="2" type="ORF">GH975_11640</name>
</gene>
<evidence type="ECO:0000259" key="1">
    <source>
        <dbReference type="PROSITE" id="PS51502"/>
    </source>
</evidence>
<dbReference type="EMBL" id="CP045871">
    <property type="protein sequence ID" value="QGG81180.1"/>
    <property type="molecule type" value="Genomic_DNA"/>
</dbReference>
<name>A0A5Q2QH63_9GAMM</name>
<dbReference type="Proteomes" id="UP000388235">
    <property type="component" value="Chromosome"/>
</dbReference>
<keyword evidence="3" id="KW-1185">Reference proteome</keyword>
<dbReference type="KEGG" id="llp:GH975_11640"/>
<dbReference type="SMART" id="SM00886">
    <property type="entry name" value="Dabb"/>
    <property type="match status" value="1"/>
</dbReference>
<dbReference type="PROSITE" id="PS51502">
    <property type="entry name" value="S_R_A_B_BARREL"/>
    <property type="match status" value="1"/>
</dbReference>
<dbReference type="OrthoDB" id="9813140at2"/>
<protein>
    <submittedName>
        <fullName evidence="2">Dabb family protein</fullName>
    </submittedName>
</protein>
<dbReference type="InterPro" id="IPR013097">
    <property type="entry name" value="Dabb"/>
</dbReference>
<evidence type="ECO:0000313" key="2">
    <source>
        <dbReference type="EMBL" id="QGG81180.1"/>
    </source>
</evidence>
<dbReference type="Gene3D" id="3.30.70.100">
    <property type="match status" value="1"/>
</dbReference>
<dbReference type="SUPFAM" id="SSF54909">
    <property type="entry name" value="Dimeric alpha+beta barrel"/>
    <property type="match status" value="1"/>
</dbReference>
<evidence type="ECO:0000313" key="3">
    <source>
        <dbReference type="Proteomes" id="UP000388235"/>
    </source>
</evidence>
<proteinExistence type="predicted"/>
<reference evidence="2 3" key="1">
    <citation type="submission" date="2019-11" db="EMBL/GenBank/DDBJ databases">
        <authorList>
            <person name="Khan S.A."/>
            <person name="Jeon C.O."/>
            <person name="Chun B.H."/>
        </authorList>
    </citation>
    <scope>NUCLEOTIDE SEQUENCE [LARGE SCALE GENOMIC DNA]</scope>
    <source>
        <strain evidence="2 3">IMCC 1097</strain>
    </source>
</reference>
<sequence>MLHHVVLFTAKSPENVDAIVEGLQLLEQIPDSEHLSISRNIKRDQISDAIDVVVFGLFRDEAQLDAYKTHPLYQASIDRVRPLRDTRSVADFYPKDSK</sequence>
<dbReference type="Pfam" id="PF07876">
    <property type="entry name" value="Dabb"/>
    <property type="match status" value="1"/>
</dbReference>